<dbReference type="AlphaFoldDB" id="A0A6H9YJR9"/>
<evidence type="ECO:0000313" key="1">
    <source>
        <dbReference type="EMBL" id="KAB2339315.1"/>
    </source>
</evidence>
<comment type="caution">
    <text evidence="1">The sequence shown here is derived from an EMBL/GenBank/DDBJ whole genome shotgun (WGS) entry which is preliminary data.</text>
</comment>
<dbReference type="OrthoDB" id="9182871at2"/>
<dbReference type="RefSeq" id="WP_151571021.1">
    <property type="nucleotide sequence ID" value="NZ_WBMT01000036.1"/>
</dbReference>
<dbReference type="SUPFAM" id="SSF54427">
    <property type="entry name" value="NTF2-like"/>
    <property type="match status" value="1"/>
</dbReference>
<dbReference type="EMBL" id="WBMT01000036">
    <property type="protein sequence ID" value="KAB2339315.1"/>
    <property type="molecule type" value="Genomic_DNA"/>
</dbReference>
<organism evidence="1 2">
    <name type="scientific">Actinomadura rudentiformis</name>
    <dbReference type="NCBI Taxonomy" id="359158"/>
    <lineage>
        <taxon>Bacteria</taxon>
        <taxon>Bacillati</taxon>
        <taxon>Actinomycetota</taxon>
        <taxon>Actinomycetes</taxon>
        <taxon>Streptosporangiales</taxon>
        <taxon>Thermomonosporaceae</taxon>
        <taxon>Actinomadura</taxon>
    </lineage>
</organism>
<reference evidence="1 2" key="1">
    <citation type="submission" date="2019-09" db="EMBL/GenBank/DDBJ databases">
        <title>Actinomadura physcomitrii sp. nov., a novel actinomycete isolated from moss [Physcomitrium sphaericum (Ludw) Fuernr].</title>
        <authorList>
            <person name="Zhuang X."/>
            <person name="Liu C."/>
        </authorList>
    </citation>
    <scope>NUCLEOTIDE SEQUENCE [LARGE SCALE GENOMIC DNA]</scope>
    <source>
        <strain evidence="1 2">HMC1</strain>
    </source>
</reference>
<evidence type="ECO:0000313" key="2">
    <source>
        <dbReference type="Proteomes" id="UP000468735"/>
    </source>
</evidence>
<dbReference type="Proteomes" id="UP000468735">
    <property type="component" value="Unassembled WGS sequence"/>
</dbReference>
<dbReference type="Gene3D" id="3.10.450.50">
    <property type="match status" value="1"/>
</dbReference>
<sequence>MRSATTTGLRVAARNLEFYDTGNVGGTDGVFAQDLIDHNPAADTTWGIDGMRVLIAAVRDGFTDTQHRILSSRSLPTAGWSSTGR</sequence>
<proteinExistence type="predicted"/>
<name>A0A6H9YJR9_9ACTN</name>
<keyword evidence="2" id="KW-1185">Reference proteome</keyword>
<accession>A0A6H9YJR9</accession>
<protein>
    <submittedName>
        <fullName evidence="1">Ester cyclase</fullName>
    </submittedName>
</protein>
<gene>
    <name evidence="1" type="ORF">F8566_48295</name>
</gene>
<dbReference type="InterPro" id="IPR032710">
    <property type="entry name" value="NTF2-like_dom_sf"/>
</dbReference>